<dbReference type="PRINTS" id="PR00812">
    <property type="entry name" value="BCTERIALGSPF"/>
</dbReference>
<organism evidence="10 11">
    <name type="scientific">bacterium (Candidatus Gribaldobacteria) CG10_big_fil_rev_8_21_14_0_10_41_12</name>
    <dbReference type="NCBI Taxonomy" id="2014277"/>
    <lineage>
        <taxon>Bacteria</taxon>
        <taxon>Candidatus Gribaldobacteria</taxon>
    </lineage>
</organism>
<sequence length="409" mass="44504">MSQYSYKAKNLQGGEESGVMEAANQNELAKVLRQKGYFLLSAGSRDAVKKPIASSFNSFLSGLFGVPLPEKLFFTRNLAIMVKTGVSLPRAISILSQQVKSGKFKKILVQLSVDITEGRLLSACMSAYPSVFSTLYQETLKVGEETGKLEDALSVLEQQMEKEHKLKSDISSAMLYPAVVLGMAVVIGIIMFVFAVPKLKTTFTEMNVALPFTTRAIFGLADFLTKHWLLSLLIFVVLVIGGLALGWAKSGSRLRSAIVLRLPVIGKIAKTTNAALALRTVSSLLTAGVPIVRSLQVASGSLRNFYFQQSLKEVSVAVEKGIKMSQAISSYPKLYASTVFHMMEVGEETGETPDVLKKLADFYEDEVAASTQRLAALIEPALIVFIGGVVGFFAMSMMQPMFNMMSSVK</sequence>
<keyword evidence="4" id="KW-0997">Cell inner membrane</keyword>
<dbReference type="Pfam" id="PF00482">
    <property type="entry name" value="T2SSF"/>
    <property type="match status" value="2"/>
</dbReference>
<evidence type="ECO:0000259" key="9">
    <source>
        <dbReference type="Pfam" id="PF00482"/>
    </source>
</evidence>
<gene>
    <name evidence="10" type="ORF">COU03_02110</name>
</gene>
<dbReference type="PANTHER" id="PTHR30012">
    <property type="entry name" value="GENERAL SECRETION PATHWAY PROTEIN"/>
    <property type="match status" value="1"/>
</dbReference>
<evidence type="ECO:0000313" key="10">
    <source>
        <dbReference type="EMBL" id="PIR91457.1"/>
    </source>
</evidence>
<evidence type="ECO:0000256" key="3">
    <source>
        <dbReference type="ARBA" id="ARBA00022475"/>
    </source>
</evidence>
<comment type="similarity">
    <text evidence="2">Belongs to the GSP F family.</text>
</comment>
<keyword evidence="3" id="KW-1003">Cell membrane</keyword>
<feature type="domain" description="Type II secretion system protein GspF" evidence="9">
    <location>
        <begin position="74"/>
        <end position="197"/>
    </location>
</feature>
<feature type="domain" description="Type II secretion system protein GspF" evidence="9">
    <location>
        <begin position="277"/>
        <end position="400"/>
    </location>
</feature>
<evidence type="ECO:0000256" key="2">
    <source>
        <dbReference type="ARBA" id="ARBA00005745"/>
    </source>
</evidence>
<protein>
    <recommendedName>
        <fullName evidence="9">Type II secretion system protein GspF domain-containing protein</fullName>
    </recommendedName>
</protein>
<evidence type="ECO:0000313" key="11">
    <source>
        <dbReference type="Proteomes" id="UP000228906"/>
    </source>
</evidence>
<evidence type="ECO:0000256" key="5">
    <source>
        <dbReference type="ARBA" id="ARBA00022692"/>
    </source>
</evidence>
<feature type="transmembrane region" description="Helical" evidence="8">
    <location>
        <begin position="381"/>
        <end position="402"/>
    </location>
</feature>
<dbReference type="InterPro" id="IPR018076">
    <property type="entry name" value="T2SS_GspF_dom"/>
</dbReference>
<proteinExistence type="inferred from homology"/>
<dbReference type="Proteomes" id="UP000228906">
    <property type="component" value="Unassembled WGS sequence"/>
</dbReference>
<keyword evidence="5 8" id="KW-0812">Transmembrane</keyword>
<comment type="subcellular location">
    <subcellularLocation>
        <location evidence="1">Cell inner membrane</location>
        <topology evidence="1">Multi-pass membrane protein</topology>
    </subcellularLocation>
</comment>
<dbReference type="InterPro" id="IPR042094">
    <property type="entry name" value="T2SS_GspF_sf"/>
</dbReference>
<dbReference type="FunFam" id="1.20.81.30:FF:000001">
    <property type="entry name" value="Type II secretion system protein F"/>
    <property type="match status" value="2"/>
</dbReference>
<evidence type="ECO:0000256" key="7">
    <source>
        <dbReference type="ARBA" id="ARBA00023136"/>
    </source>
</evidence>
<feature type="transmembrane region" description="Helical" evidence="8">
    <location>
        <begin position="228"/>
        <end position="248"/>
    </location>
</feature>
<accession>A0A2H0UXB9</accession>
<dbReference type="EMBL" id="PFAV01000034">
    <property type="protein sequence ID" value="PIR91457.1"/>
    <property type="molecule type" value="Genomic_DNA"/>
</dbReference>
<evidence type="ECO:0000256" key="4">
    <source>
        <dbReference type="ARBA" id="ARBA00022519"/>
    </source>
</evidence>
<feature type="transmembrane region" description="Helical" evidence="8">
    <location>
        <begin position="174"/>
        <end position="196"/>
    </location>
</feature>
<comment type="caution">
    <text evidence="10">The sequence shown here is derived from an EMBL/GenBank/DDBJ whole genome shotgun (WGS) entry which is preliminary data.</text>
</comment>
<name>A0A2H0UXB9_9BACT</name>
<reference evidence="11" key="1">
    <citation type="submission" date="2017-09" db="EMBL/GenBank/DDBJ databases">
        <title>Depth-based differentiation of microbial function through sediment-hosted aquifers and enrichment of novel symbionts in the deep terrestrial subsurface.</title>
        <authorList>
            <person name="Probst A.J."/>
            <person name="Ladd B."/>
            <person name="Jarett J.K."/>
            <person name="Geller-Mcgrath D.E."/>
            <person name="Sieber C.M.K."/>
            <person name="Emerson J.B."/>
            <person name="Anantharaman K."/>
            <person name="Thomas B.C."/>
            <person name="Malmstrom R."/>
            <person name="Stieglmeier M."/>
            <person name="Klingl A."/>
            <person name="Woyke T."/>
            <person name="Ryan C.M."/>
            <person name="Banfield J.F."/>
        </authorList>
    </citation>
    <scope>NUCLEOTIDE SEQUENCE [LARGE SCALE GENOMIC DNA]</scope>
</reference>
<dbReference type="AlphaFoldDB" id="A0A2H0UXB9"/>
<dbReference type="GO" id="GO:0005886">
    <property type="term" value="C:plasma membrane"/>
    <property type="evidence" value="ECO:0007669"/>
    <property type="project" value="UniProtKB-SubCell"/>
</dbReference>
<dbReference type="PANTHER" id="PTHR30012:SF0">
    <property type="entry name" value="TYPE II SECRETION SYSTEM PROTEIN F-RELATED"/>
    <property type="match status" value="1"/>
</dbReference>
<evidence type="ECO:0000256" key="8">
    <source>
        <dbReference type="SAM" id="Phobius"/>
    </source>
</evidence>
<evidence type="ECO:0000256" key="1">
    <source>
        <dbReference type="ARBA" id="ARBA00004429"/>
    </source>
</evidence>
<evidence type="ECO:0000256" key="6">
    <source>
        <dbReference type="ARBA" id="ARBA00022989"/>
    </source>
</evidence>
<dbReference type="Gene3D" id="1.20.81.30">
    <property type="entry name" value="Type II secretion system (T2SS), domain F"/>
    <property type="match status" value="2"/>
</dbReference>
<keyword evidence="6 8" id="KW-1133">Transmembrane helix</keyword>
<keyword evidence="7 8" id="KW-0472">Membrane</keyword>
<dbReference type="InterPro" id="IPR003004">
    <property type="entry name" value="GspF/PilC"/>
</dbReference>